<name>A0A8T3DW65_9TELE</name>
<organism evidence="3 4">
    <name type="scientific">Albula goreensis</name>
    <dbReference type="NCBI Taxonomy" id="1534307"/>
    <lineage>
        <taxon>Eukaryota</taxon>
        <taxon>Metazoa</taxon>
        <taxon>Chordata</taxon>
        <taxon>Craniata</taxon>
        <taxon>Vertebrata</taxon>
        <taxon>Euteleostomi</taxon>
        <taxon>Actinopterygii</taxon>
        <taxon>Neopterygii</taxon>
        <taxon>Teleostei</taxon>
        <taxon>Albuliformes</taxon>
        <taxon>Albulidae</taxon>
        <taxon>Albula</taxon>
    </lineage>
</organism>
<dbReference type="Pfam" id="PF15719">
    <property type="entry name" value="Rmp24-like"/>
    <property type="match status" value="1"/>
</dbReference>
<evidence type="ECO:0000313" key="3">
    <source>
        <dbReference type="EMBL" id="KAI1901609.1"/>
    </source>
</evidence>
<dbReference type="EMBL" id="JAERUA010000003">
    <property type="protein sequence ID" value="KAI1901609.1"/>
    <property type="molecule type" value="Genomic_DNA"/>
</dbReference>
<feature type="compositionally biased region" description="Polar residues" evidence="2">
    <location>
        <begin position="135"/>
        <end position="152"/>
    </location>
</feature>
<gene>
    <name evidence="3" type="ORF">AGOR_G00036160</name>
</gene>
<dbReference type="PANTHER" id="PTHR31402:SF2">
    <property type="entry name" value="UPF0711 PROTEIN C18ORF21"/>
    <property type="match status" value="1"/>
</dbReference>
<evidence type="ECO:0000313" key="4">
    <source>
        <dbReference type="Proteomes" id="UP000829720"/>
    </source>
</evidence>
<comment type="caution">
    <text evidence="3">The sequence shown here is derived from an EMBL/GenBank/DDBJ whole genome shotgun (WGS) entry which is preliminary data.</text>
</comment>
<dbReference type="AlphaFoldDB" id="A0A8T3DW65"/>
<accession>A0A8T3DW65</accession>
<feature type="region of interest" description="Disordered" evidence="2">
    <location>
        <begin position="193"/>
        <end position="212"/>
    </location>
</feature>
<evidence type="ECO:0000256" key="2">
    <source>
        <dbReference type="SAM" id="MobiDB-lite"/>
    </source>
</evidence>
<dbReference type="Proteomes" id="UP000829720">
    <property type="component" value="Unassembled WGS sequence"/>
</dbReference>
<protein>
    <submittedName>
        <fullName evidence="3">Uncharacterized protein</fullName>
    </submittedName>
</protein>
<keyword evidence="4" id="KW-1185">Reference proteome</keyword>
<sequence length="212" mass="23673">MSAQTAKFLKKASQMYKDICPEQSRFLMKIQQSTKGEKEPEAVLCPFCFQWRQPGNHQVRIKPKRKASVQIHRILRKEAARKRLSPIELKILRRFRKSCSTQMTTCNTCKKTSKSRGVSRDTMAALSTPGKAGKQKTTGRTPRSTNGGITPKSTEKTPNGRPRSVLSESTSTPSLKQGETKKSAFARLRKLLMLSESPTSKKGGLKAFLSSL</sequence>
<dbReference type="OrthoDB" id="10049098at2759"/>
<evidence type="ECO:0000256" key="1">
    <source>
        <dbReference type="ARBA" id="ARBA00006160"/>
    </source>
</evidence>
<comment type="similarity">
    <text evidence="1">Belongs to the UPF0711 family.</text>
</comment>
<dbReference type="InterPro" id="IPR029779">
    <property type="entry name" value="Rmp24-like"/>
</dbReference>
<feature type="compositionally biased region" description="Polar residues" evidence="2">
    <location>
        <begin position="166"/>
        <end position="177"/>
    </location>
</feature>
<dbReference type="PANTHER" id="PTHR31402">
    <property type="entry name" value="UPF0711 PROTEIN C18ORF21"/>
    <property type="match status" value="1"/>
</dbReference>
<reference evidence="3" key="1">
    <citation type="submission" date="2021-01" db="EMBL/GenBank/DDBJ databases">
        <authorList>
            <person name="Zahm M."/>
            <person name="Roques C."/>
            <person name="Cabau C."/>
            <person name="Klopp C."/>
            <person name="Donnadieu C."/>
            <person name="Jouanno E."/>
            <person name="Lampietro C."/>
            <person name="Louis A."/>
            <person name="Herpin A."/>
            <person name="Echchiki A."/>
            <person name="Berthelot C."/>
            <person name="Parey E."/>
            <person name="Roest-Crollius H."/>
            <person name="Braasch I."/>
            <person name="Postlethwait J."/>
            <person name="Bobe J."/>
            <person name="Montfort J."/>
            <person name="Bouchez O."/>
            <person name="Begum T."/>
            <person name="Mejri S."/>
            <person name="Adams A."/>
            <person name="Chen W.-J."/>
            <person name="Guiguen Y."/>
        </authorList>
    </citation>
    <scope>NUCLEOTIDE SEQUENCE</scope>
    <source>
        <tissue evidence="3">Blood</tissue>
    </source>
</reference>
<proteinExistence type="inferred from homology"/>
<feature type="region of interest" description="Disordered" evidence="2">
    <location>
        <begin position="110"/>
        <end position="182"/>
    </location>
</feature>